<dbReference type="OMA" id="PRHLGQC"/>
<dbReference type="Proteomes" id="UP000182060">
    <property type="component" value="Chromosome"/>
</dbReference>
<name>A0AAC9NH27_9BURK</name>
<evidence type="ECO:0000313" key="2">
    <source>
        <dbReference type="Proteomes" id="UP000182060"/>
    </source>
</evidence>
<dbReference type="Pfam" id="PF11136">
    <property type="entry name" value="DUF2889"/>
    <property type="match status" value="1"/>
</dbReference>
<dbReference type="InterPro" id="IPR021312">
    <property type="entry name" value="DUF2889"/>
</dbReference>
<dbReference type="EMBL" id="CP015017">
    <property type="protein sequence ID" value="APC00551.1"/>
    <property type="molecule type" value="Genomic_DNA"/>
</dbReference>
<reference evidence="1" key="1">
    <citation type="journal article" date="2017" name="Appl. Environ. Microbiol.">
        <title>Microdiversification of a pelagic Polynucleobacter species is mainly driven by acquisition of genomic islands from a partially interspecific gene pool.</title>
        <authorList>
            <person name="Hoetzinger M."/>
            <person name="Hahn M.W."/>
            <person name="Jezberova J."/>
            <person name="Schmidt J."/>
            <person name="Koll U."/>
        </authorList>
    </citation>
    <scope>NUCLEOTIDE SEQUENCE</scope>
    <source>
        <strain evidence="1">MWH-RechtKol4</strain>
    </source>
</reference>
<sequence>MLSSPEKRSPLHTREITFYGYAREDGLWDIEGHLKDTKAAPFQTGTKIWQPGEAFHDMWVRLTVNNELVIQDIEVAMDGHPHPECPLVVPPMNALIGARLGKGWRKTIQTHLGGIQGCTHLRELLNSMATAAFQSIPGALFDPDENKPPLYLGGCKSWDFNGPVVMRIYPQFYQWKDQDKSS</sequence>
<dbReference type="AlphaFoldDB" id="A0AAC9NH27"/>
<evidence type="ECO:0000313" key="1">
    <source>
        <dbReference type="EMBL" id="APC00551.1"/>
    </source>
</evidence>
<accession>A0AAC9NH27</accession>
<proteinExistence type="predicted"/>
<protein>
    <recommendedName>
        <fullName evidence="3">DUF2889 domain-containing protein</fullName>
    </recommendedName>
</protein>
<gene>
    <name evidence="1" type="ORF">AOC25_02390</name>
</gene>
<evidence type="ECO:0008006" key="3">
    <source>
        <dbReference type="Google" id="ProtNLM"/>
    </source>
</evidence>
<dbReference type="GeneID" id="31480724"/>
<dbReference type="RefSeq" id="WP_011902219.1">
    <property type="nucleotide sequence ID" value="NZ_CP015016.1"/>
</dbReference>
<organism evidence="1 2">
    <name type="scientific">Polynucleobacter asymbioticus</name>
    <dbReference type="NCBI Taxonomy" id="576611"/>
    <lineage>
        <taxon>Bacteria</taxon>
        <taxon>Pseudomonadati</taxon>
        <taxon>Pseudomonadota</taxon>
        <taxon>Betaproteobacteria</taxon>
        <taxon>Burkholderiales</taxon>
        <taxon>Burkholderiaceae</taxon>
        <taxon>Polynucleobacter</taxon>
    </lineage>
</organism>